<feature type="compositionally biased region" description="Basic residues" evidence="2">
    <location>
        <begin position="345"/>
        <end position="354"/>
    </location>
</feature>
<dbReference type="AlphaFoldDB" id="A0A0D7BQX4"/>
<dbReference type="OrthoDB" id="5863171at2759"/>
<dbReference type="SUPFAM" id="SSF46785">
    <property type="entry name" value="Winged helix' DNA-binding domain"/>
    <property type="match status" value="1"/>
</dbReference>
<dbReference type="Gene3D" id="1.10.10.10">
    <property type="entry name" value="Winged helix-like DNA-binding domain superfamily/Winged helix DNA-binding domain"/>
    <property type="match status" value="1"/>
</dbReference>
<dbReference type="GO" id="GO:0006334">
    <property type="term" value="P:nucleosome assembly"/>
    <property type="evidence" value="ECO:0007669"/>
    <property type="project" value="InterPro"/>
</dbReference>
<feature type="compositionally biased region" description="Polar residues" evidence="2">
    <location>
        <begin position="492"/>
        <end position="514"/>
    </location>
</feature>
<feature type="compositionally biased region" description="Acidic residues" evidence="2">
    <location>
        <begin position="609"/>
        <end position="626"/>
    </location>
</feature>
<evidence type="ECO:0000313" key="5">
    <source>
        <dbReference type="Proteomes" id="UP000054007"/>
    </source>
</evidence>
<accession>A0A0D7BQX4</accession>
<feature type="compositionally biased region" description="Pro residues" evidence="2">
    <location>
        <begin position="118"/>
        <end position="130"/>
    </location>
</feature>
<feature type="region of interest" description="Disordered" evidence="2">
    <location>
        <begin position="237"/>
        <end position="268"/>
    </location>
</feature>
<feature type="compositionally biased region" description="Pro residues" evidence="2">
    <location>
        <begin position="244"/>
        <end position="254"/>
    </location>
</feature>
<dbReference type="InterPro" id="IPR005818">
    <property type="entry name" value="Histone_H1/H5_H15"/>
</dbReference>
<gene>
    <name evidence="4" type="ORF">CYLTODRAFT_486784</name>
</gene>
<feature type="compositionally biased region" description="Polar residues" evidence="2">
    <location>
        <begin position="355"/>
        <end position="372"/>
    </location>
</feature>
<evidence type="ECO:0000259" key="3">
    <source>
        <dbReference type="PROSITE" id="PS51504"/>
    </source>
</evidence>
<organism evidence="4 5">
    <name type="scientific">Cylindrobasidium torrendii FP15055 ss-10</name>
    <dbReference type="NCBI Taxonomy" id="1314674"/>
    <lineage>
        <taxon>Eukaryota</taxon>
        <taxon>Fungi</taxon>
        <taxon>Dikarya</taxon>
        <taxon>Basidiomycota</taxon>
        <taxon>Agaricomycotina</taxon>
        <taxon>Agaricomycetes</taxon>
        <taxon>Agaricomycetidae</taxon>
        <taxon>Agaricales</taxon>
        <taxon>Marasmiineae</taxon>
        <taxon>Physalacriaceae</taxon>
        <taxon>Cylindrobasidium</taxon>
    </lineage>
</organism>
<dbReference type="PROSITE" id="PS51504">
    <property type="entry name" value="H15"/>
    <property type="match status" value="1"/>
</dbReference>
<dbReference type="InterPro" id="IPR036388">
    <property type="entry name" value="WH-like_DNA-bd_sf"/>
</dbReference>
<reference evidence="4 5" key="1">
    <citation type="journal article" date="2015" name="Fungal Genet. Biol.">
        <title>Evolution of novel wood decay mechanisms in Agaricales revealed by the genome sequences of Fistulina hepatica and Cylindrobasidium torrendii.</title>
        <authorList>
            <person name="Floudas D."/>
            <person name="Held B.W."/>
            <person name="Riley R."/>
            <person name="Nagy L.G."/>
            <person name="Koehler G."/>
            <person name="Ransdell A.S."/>
            <person name="Younus H."/>
            <person name="Chow J."/>
            <person name="Chiniquy J."/>
            <person name="Lipzen A."/>
            <person name="Tritt A."/>
            <person name="Sun H."/>
            <person name="Haridas S."/>
            <person name="LaButti K."/>
            <person name="Ohm R.A."/>
            <person name="Kues U."/>
            <person name="Blanchette R.A."/>
            <person name="Grigoriev I.V."/>
            <person name="Minto R.E."/>
            <person name="Hibbett D.S."/>
        </authorList>
    </citation>
    <scope>NUCLEOTIDE SEQUENCE [LARGE SCALE GENOMIC DNA]</scope>
    <source>
        <strain evidence="4 5">FP15055 ss-10</strain>
    </source>
</reference>
<dbReference type="EMBL" id="KN880448">
    <property type="protein sequence ID" value="KIY72006.1"/>
    <property type="molecule type" value="Genomic_DNA"/>
</dbReference>
<protein>
    <recommendedName>
        <fullName evidence="1">Histone H1</fullName>
    </recommendedName>
</protein>
<sequence>MQANAATNPIFATSIRQVQSHLSDGKRQYLEKLPLAQIVEICLLFEVHVPQYVRLWVWPEDILNGYIPPPRTSQPPSLPTPAPAVAAAAPAQNGLPIMSALVAPQGGNAQPDVSSVPAPEPSPSSNPPPVASSSASKPSTPAAPVVQPLPEASTPAPAPVASPVPVATPAVAPTPAPAPVPAVPQAMAGYPHQPYGYSSYAAYYPHLWPHPYAQMPYAVPAPPSTSNTTTYQAAAYQAAQPAPAYAPPPPPPVQADPIPSQPSRDTDEMPSYEDMIVEALSDTRELDGIAPKDVYTWMAANYPVQANFRPSASQALQKAYRKGRFVKSSSGKYKLNPAFTGVGHNVRKPTRRPHTINNASSSSSHAQGSLPSPFTKAPLTRAPKPAFAGMGSFQHTFGVTSPTPAAPEADDAEAYEAAQHILRTITSGDGFFTLGAEPEPPANSNDQQWEEGVRAQLQSQLSILAGQLQEYAQEHEREQLALRAPPAATGSLPHTVQPSALFSSPQAAPTQPTVPFSLPTPTPMPSTQTPTQPTSFPAPIFAAPPSAPSTTPAPIFAAPPAAPIPATPVPAAPAPAPAPAPQTSPPVPATSAGAPPPEPERIYPGLPPLDDDDDEDDEDMDEVFIP</sequence>
<feature type="compositionally biased region" description="Pro residues" evidence="2">
    <location>
        <begin position="560"/>
        <end position="588"/>
    </location>
</feature>
<evidence type="ECO:0000256" key="1">
    <source>
        <dbReference type="ARBA" id="ARBA00020833"/>
    </source>
</evidence>
<feature type="region of interest" description="Disordered" evidence="2">
    <location>
        <begin position="337"/>
        <end position="387"/>
    </location>
</feature>
<evidence type="ECO:0000256" key="2">
    <source>
        <dbReference type="SAM" id="MobiDB-lite"/>
    </source>
</evidence>
<dbReference type="STRING" id="1314674.A0A0D7BQX4"/>
<dbReference type="Pfam" id="PF00538">
    <property type="entry name" value="Linker_histone"/>
    <property type="match status" value="1"/>
</dbReference>
<dbReference type="GO" id="GO:0003677">
    <property type="term" value="F:DNA binding"/>
    <property type="evidence" value="ECO:0007669"/>
    <property type="project" value="InterPro"/>
</dbReference>
<name>A0A0D7BQX4_9AGAR</name>
<dbReference type="GO" id="GO:0000786">
    <property type="term" value="C:nucleosome"/>
    <property type="evidence" value="ECO:0007669"/>
    <property type="project" value="InterPro"/>
</dbReference>
<dbReference type="InterPro" id="IPR036390">
    <property type="entry name" value="WH_DNA-bd_sf"/>
</dbReference>
<feature type="domain" description="H15" evidence="3">
    <location>
        <begin position="268"/>
        <end position="337"/>
    </location>
</feature>
<dbReference type="Proteomes" id="UP000054007">
    <property type="component" value="Unassembled WGS sequence"/>
</dbReference>
<proteinExistence type="predicted"/>
<keyword evidence="5" id="KW-1185">Reference proteome</keyword>
<feature type="region of interest" description="Disordered" evidence="2">
    <location>
        <begin position="102"/>
        <end position="159"/>
    </location>
</feature>
<feature type="compositionally biased region" description="Low complexity" evidence="2">
    <location>
        <begin position="131"/>
        <end position="155"/>
    </location>
</feature>
<feature type="region of interest" description="Disordered" evidence="2">
    <location>
        <begin position="488"/>
        <end position="626"/>
    </location>
</feature>
<feature type="compositionally biased region" description="Low complexity" evidence="2">
    <location>
        <begin position="525"/>
        <end position="559"/>
    </location>
</feature>
<evidence type="ECO:0000313" key="4">
    <source>
        <dbReference type="EMBL" id="KIY72006.1"/>
    </source>
</evidence>